<dbReference type="HOGENOM" id="CLU_3371996_0_0_9"/>
<dbReference type="AlphaFoldDB" id="U5LF97"/>
<protein>
    <submittedName>
        <fullName evidence="1">Uncharacterized protein</fullName>
    </submittedName>
</protein>
<gene>
    <name evidence="1" type="ORF">N288_21450</name>
</gene>
<dbReference type="KEGG" id="bif:N288_21450"/>
<proteinExistence type="predicted"/>
<dbReference type="Proteomes" id="UP000017805">
    <property type="component" value="Chromosome"/>
</dbReference>
<sequence>MPVLIKKRQGSLQRKEKAGRITDFPSNLKPYHRY</sequence>
<evidence type="ECO:0000313" key="1">
    <source>
        <dbReference type="EMBL" id="AGX06135.1"/>
    </source>
</evidence>
<keyword evidence="2" id="KW-1185">Reference proteome</keyword>
<dbReference type="STRING" id="1367477.N288_21450"/>
<accession>U5LF97</accession>
<organism evidence="1 2">
    <name type="scientific">Bacillus infantis NRRL B-14911</name>
    <dbReference type="NCBI Taxonomy" id="1367477"/>
    <lineage>
        <taxon>Bacteria</taxon>
        <taxon>Bacillati</taxon>
        <taxon>Bacillota</taxon>
        <taxon>Bacilli</taxon>
        <taxon>Bacillales</taxon>
        <taxon>Bacillaceae</taxon>
        <taxon>Bacillus</taxon>
    </lineage>
</organism>
<reference evidence="1 2" key="1">
    <citation type="submission" date="2013-07" db="EMBL/GenBank/DDBJ databases">
        <title>Complete genome sequence of Bacillus infantis NRRL B-14911 that has potential to induce cardiac disease by antigenic mimicry.</title>
        <authorList>
            <person name="Massilamany C."/>
            <person name="Smith T.P.L."/>
            <person name="Loy J.D."/>
            <person name="Barletta R."/>
            <person name="Reddy J."/>
        </authorList>
    </citation>
    <scope>NUCLEOTIDE SEQUENCE [LARGE SCALE GENOMIC DNA]</scope>
    <source>
        <strain evidence="1 2">NRRL B-14911</strain>
    </source>
</reference>
<evidence type="ECO:0000313" key="2">
    <source>
        <dbReference type="Proteomes" id="UP000017805"/>
    </source>
</evidence>
<dbReference type="EMBL" id="CP006643">
    <property type="protein sequence ID" value="AGX06135.1"/>
    <property type="molecule type" value="Genomic_DNA"/>
</dbReference>
<name>U5LF97_9BACI</name>